<comment type="caution">
    <text evidence="1">The sequence shown here is derived from an EMBL/GenBank/DDBJ whole genome shotgun (WGS) entry which is preliminary data.</text>
</comment>
<accession>A0A7V0LUD5</accession>
<gene>
    <name evidence="1" type="ORF">ENH14_01585</name>
</gene>
<name>A0A7V0LUD5_UNCW3</name>
<proteinExistence type="predicted"/>
<dbReference type="AlphaFoldDB" id="A0A7V0LUD5"/>
<dbReference type="Proteomes" id="UP000886381">
    <property type="component" value="Unassembled WGS sequence"/>
</dbReference>
<protein>
    <submittedName>
        <fullName evidence="1">Uncharacterized protein</fullName>
    </submittedName>
</protein>
<dbReference type="EMBL" id="DRDR01000069">
    <property type="protein sequence ID" value="HDL60126.1"/>
    <property type="molecule type" value="Genomic_DNA"/>
</dbReference>
<evidence type="ECO:0000313" key="1">
    <source>
        <dbReference type="EMBL" id="HDL60126.1"/>
    </source>
</evidence>
<reference evidence="1" key="1">
    <citation type="journal article" date="2020" name="mSystems">
        <title>Genome- and Community-Level Interaction Insights into Carbon Utilization and Element Cycling Functions of Hydrothermarchaeota in Hydrothermal Sediment.</title>
        <authorList>
            <person name="Zhou Z."/>
            <person name="Liu Y."/>
            <person name="Xu W."/>
            <person name="Pan J."/>
            <person name="Luo Z.H."/>
            <person name="Li M."/>
        </authorList>
    </citation>
    <scope>NUCLEOTIDE SEQUENCE [LARGE SCALE GENOMIC DNA]</scope>
    <source>
        <strain evidence="1">HyVt-28</strain>
    </source>
</reference>
<sequence>MKNKIIPLLFTFFVFLGIFSVLAWDRITYKTTIAVDTTGNTFYGAILWGTGAFGVPTFSILLDSTGADEGATDTLKIAYKMLGLNSESGDVEVLHDNWYQGEIDFGIVKDWADSVKYHVTFDTLTGCIGCSLKIELGTGDSLMGNVYFQASILR</sequence>
<organism evidence="1">
    <name type="scientific">candidate division WOR-3 bacterium</name>
    <dbReference type="NCBI Taxonomy" id="2052148"/>
    <lineage>
        <taxon>Bacteria</taxon>
        <taxon>Bacteria division WOR-3</taxon>
    </lineage>
</organism>